<evidence type="ECO:0000313" key="1">
    <source>
        <dbReference type="EMBL" id="KAI8439041.1"/>
    </source>
</evidence>
<comment type="caution">
    <text evidence="1">The sequence shown here is derived from an EMBL/GenBank/DDBJ whole genome shotgun (WGS) entry which is preliminary data.</text>
</comment>
<proteinExistence type="predicted"/>
<organism evidence="1 2">
    <name type="scientific">Choristoneura fumiferana</name>
    <name type="common">Spruce budworm moth</name>
    <name type="synonym">Archips fumiferana</name>
    <dbReference type="NCBI Taxonomy" id="7141"/>
    <lineage>
        <taxon>Eukaryota</taxon>
        <taxon>Metazoa</taxon>
        <taxon>Ecdysozoa</taxon>
        <taxon>Arthropoda</taxon>
        <taxon>Hexapoda</taxon>
        <taxon>Insecta</taxon>
        <taxon>Pterygota</taxon>
        <taxon>Neoptera</taxon>
        <taxon>Endopterygota</taxon>
        <taxon>Lepidoptera</taxon>
        <taxon>Glossata</taxon>
        <taxon>Ditrysia</taxon>
        <taxon>Tortricoidea</taxon>
        <taxon>Tortricidae</taxon>
        <taxon>Tortricinae</taxon>
        <taxon>Choristoneura</taxon>
    </lineage>
</organism>
<evidence type="ECO:0000313" key="2">
    <source>
        <dbReference type="Proteomes" id="UP001064048"/>
    </source>
</evidence>
<protein>
    <submittedName>
        <fullName evidence="1">Uncharacterized protein</fullName>
    </submittedName>
</protein>
<sequence length="146" mass="15435">MNSGRRGAGAGAAARGAGGGVRGAGGAELARALVALRDARVSGRMPARDVPALRRLLAEWLSVVGGGSPSSYRLRALLRAAGVRASNKVVEGCVARFAPRAVLRPQPFLLALARIHLAHERFRILDTKLKSNPLSLEEMILMTIYS</sequence>
<keyword evidence="2" id="KW-1185">Reference proteome</keyword>
<dbReference type="EMBL" id="CM046123">
    <property type="protein sequence ID" value="KAI8439041.1"/>
    <property type="molecule type" value="Genomic_DNA"/>
</dbReference>
<gene>
    <name evidence="1" type="ORF">MSG28_012913</name>
</gene>
<reference evidence="1 2" key="1">
    <citation type="journal article" date="2022" name="Genome Biol. Evol.">
        <title>The Spruce Budworm Genome: Reconstructing the Evolutionary History of Antifreeze Proteins.</title>
        <authorList>
            <person name="Beliveau C."/>
            <person name="Gagne P."/>
            <person name="Picq S."/>
            <person name="Vernygora O."/>
            <person name="Keeling C.I."/>
            <person name="Pinkney K."/>
            <person name="Doucet D."/>
            <person name="Wen F."/>
            <person name="Johnston J.S."/>
            <person name="Maaroufi H."/>
            <person name="Boyle B."/>
            <person name="Laroche J."/>
            <person name="Dewar K."/>
            <person name="Juretic N."/>
            <person name="Blackburn G."/>
            <person name="Nisole A."/>
            <person name="Brunet B."/>
            <person name="Brandao M."/>
            <person name="Lumley L."/>
            <person name="Duan J."/>
            <person name="Quan G."/>
            <person name="Lucarotti C.J."/>
            <person name="Roe A.D."/>
            <person name="Sperling F.A.H."/>
            <person name="Levesque R.C."/>
            <person name="Cusson M."/>
        </authorList>
    </citation>
    <scope>NUCLEOTIDE SEQUENCE [LARGE SCALE GENOMIC DNA]</scope>
    <source>
        <strain evidence="1">Glfc:IPQL:Cfum</strain>
    </source>
</reference>
<accession>A0ACC0KSA1</accession>
<dbReference type="Proteomes" id="UP001064048">
    <property type="component" value="Chromosome 23"/>
</dbReference>
<name>A0ACC0KSA1_CHOFU</name>